<feature type="DNA-binding region" description="H-T-H motif" evidence="4">
    <location>
        <begin position="233"/>
        <end position="252"/>
    </location>
</feature>
<keyword evidence="2 4" id="KW-0238">DNA-binding</keyword>
<dbReference type="PANTHER" id="PTHR30055:SF234">
    <property type="entry name" value="HTH-TYPE TRANSCRIPTIONAL REGULATOR BETI"/>
    <property type="match status" value="1"/>
</dbReference>
<name>A0ABX8VE15_9MYCO</name>
<gene>
    <name evidence="6" type="ORF">K0O64_23755</name>
</gene>
<evidence type="ECO:0000256" key="4">
    <source>
        <dbReference type="PROSITE-ProRule" id="PRU00335"/>
    </source>
</evidence>
<keyword evidence="7" id="KW-1185">Reference proteome</keyword>
<keyword evidence="1" id="KW-0805">Transcription regulation</keyword>
<dbReference type="Pfam" id="PF17932">
    <property type="entry name" value="TetR_C_24"/>
    <property type="match status" value="1"/>
</dbReference>
<dbReference type="SUPFAM" id="SSF46689">
    <property type="entry name" value="Homeodomain-like"/>
    <property type="match status" value="2"/>
</dbReference>
<dbReference type="Gene3D" id="1.10.357.10">
    <property type="entry name" value="Tetracycline Repressor, domain 2"/>
    <property type="match status" value="2"/>
</dbReference>
<accession>A0ABX8VE15</accession>
<dbReference type="Gene3D" id="1.10.10.60">
    <property type="entry name" value="Homeodomain-like"/>
    <property type="match status" value="2"/>
</dbReference>
<feature type="DNA-binding region" description="H-T-H motif" evidence="4">
    <location>
        <begin position="37"/>
        <end position="56"/>
    </location>
</feature>
<organism evidence="6 7">
    <name type="scientific">Mycolicibacterium pallens</name>
    <dbReference type="NCBI Taxonomy" id="370524"/>
    <lineage>
        <taxon>Bacteria</taxon>
        <taxon>Bacillati</taxon>
        <taxon>Actinomycetota</taxon>
        <taxon>Actinomycetes</taxon>
        <taxon>Mycobacteriales</taxon>
        <taxon>Mycobacteriaceae</taxon>
        <taxon>Mycolicibacterium</taxon>
    </lineage>
</organism>
<dbReference type="Proteomes" id="UP000825367">
    <property type="component" value="Chromosome"/>
</dbReference>
<dbReference type="RefSeq" id="WP_220045805.1">
    <property type="nucleotide sequence ID" value="NZ_BAAAVX010000043.1"/>
</dbReference>
<dbReference type="Pfam" id="PF00440">
    <property type="entry name" value="TetR_N"/>
    <property type="match status" value="2"/>
</dbReference>
<dbReference type="EMBL" id="CP080333">
    <property type="protein sequence ID" value="QYL16031.1"/>
    <property type="molecule type" value="Genomic_DNA"/>
</dbReference>
<dbReference type="PANTHER" id="PTHR30055">
    <property type="entry name" value="HTH-TYPE TRANSCRIPTIONAL REGULATOR RUTR"/>
    <property type="match status" value="1"/>
</dbReference>
<feature type="domain" description="HTH tetR-type" evidence="5">
    <location>
        <begin position="14"/>
        <end position="74"/>
    </location>
</feature>
<evidence type="ECO:0000313" key="6">
    <source>
        <dbReference type="EMBL" id="QYL16031.1"/>
    </source>
</evidence>
<feature type="domain" description="HTH tetR-type" evidence="5">
    <location>
        <begin position="210"/>
        <end position="270"/>
    </location>
</feature>
<evidence type="ECO:0000313" key="7">
    <source>
        <dbReference type="Proteomes" id="UP000825367"/>
    </source>
</evidence>
<proteinExistence type="predicted"/>
<dbReference type="PROSITE" id="PS50977">
    <property type="entry name" value="HTH_TETR_2"/>
    <property type="match status" value="2"/>
</dbReference>
<dbReference type="SUPFAM" id="SSF48498">
    <property type="entry name" value="Tetracyclin repressor-like, C-terminal domain"/>
    <property type="match status" value="1"/>
</dbReference>
<dbReference type="PRINTS" id="PR00455">
    <property type="entry name" value="HTHTETR"/>
</dbReference>
<keyword evidence="3" id="KW-0804">Transcription</keyword>
<dbReference type="InterPro" id="IPR009057">
    <property type="entry name" value="Homeodomain-like_sf"/>
</dbReference>
<evidence type="ECO:0000256" key="3">
    <source>
        <dbReference type="ARBA" id="ARBA00023163"/>
    </source>
</evidence>
<sequence length="395" mass="42956">MTTAARPERGTRPANRRALIVAAATELFCTRGYEHVAMGDIAEAVAVGASALYRHFSSKHELLEEVVFTGLDSVAEVVGAMEFADADQSLLEVAELAVASRHIGILVEREARHLSDDAQTRLREASQNVARRLSEFLKAARPDLNADARDLFAWMILGVVVSPSFYQSDLSARDQSRLLAELTGRVLTAPAPVEFAIGRRRRKPAGLLPRSRREALLQKAIQLFAERRYASVGIEDVAASLGIAGPSVYNHFANKADLLATALTRGAAYLYMQASDVLAASSTPAGALGSLITSYVEFALGHPALVDLLMTEVRNLPEPHRDAALAAQRDYVEEWVHLLRQYRTEQTESTARLQVQAMLTLVNYVVRVPHLQSATGIASAASTTCAHLLALPPRN</sequence>
<dbReference type="InterPro" id="IPR001647">
    <property type="entry name" value="HTH_TetR"/>
</dbReference>
<dbReference type="InterPro" id="IPR041490">
    <property type="entry name" value="KstR2_TetR_C"/>
</dbReference>
<evidence type="ECO:0000256" key="2">
    <source>
        <dbReference type="ARBA" id="ARBA00023125"/>
    </source>
</evidence>
<protein>
    <submittedName>
        <fullName evidence="6">TetR/AcrR family transcriptional regulator</fullName>
    </submittedName>
</protein>
<evidence type="ECO:0000259" key="5">
    <source>
        <dbReference type="PROSITE" id="PS50977"/>
    </source>
</evidence>
<evidence type="ECO:0000256" key="1">
    <source>
        <dbReference type="ARBA" id="ARBA00023015"/>
    </source>
</evidence>
<dbReference type="InterPro" id="IPR036271">
    <property type="entry name" value="Tet_transcr_reg_TetR-rel_C_sf"/>
</dbReference>
<reference evidence="6 7" key="1">
    <citation type="submission" date="2021-07" db="EMBL/GenBank/DDBJ databases">
        <title>Whole genome sequencing of non-tuberculosis mycobacteria type-strains.</title>
        <authorList>
            <person name="Igarashi Y."/>
            <person name="Osugi A."/>
            <person name="Mitarai S."/>
        </authorList>
    </citation>
    <scope>NUCLEOTIDE SEQUENCE [LARGE SCALE GENOMIC DNA]</scope>
    <source>
        <strain evidence="6 7">JCM 16370</strain>
    </source>
</reference>
<dbReference type="InterPro" id="IPR050109">
    <property type="entry name" value="HTH-type_TetR-like_transc_reg"/>
</dbReference>